<reference evidence="1 2" key="1">
    <citation type="journal article" date="2013" name="Genome Announc.">
        <title>Draft Genome Sequence of Staphylococcus simulans UMC-CNS-990, Isolated from a Case of Chronic Bovine Mastitis.</title>
        <authorList>
            <person name="Calcutt M.J."/>
            <person name="Foecking M.F."/>
            <person name="Hsieh H.Y."/>
            <person name="Perry J."/>
            <person name="Stewart G.C."/>
            <person name="Middleton J.R."/>
        </authorList>
    </citation>
    <scope>NUCLEOTIDE SEQUENCE [LARGE SCALE GENOMIC DNA]</scope>
    <source>
        <strain evidence="1 2">UMC-CNS-990</strain>
    </source>
</reference>
<proteinExistence type="predicted"/>
<name>A0ABP2YQS0_STASI</name>
<organism evidence="1 2">
    <name type="scientific">Staphylococcus simulans UMC-CNS-990</name>
    <dbReference type="NCBI Taxonomy" id="1405498"/>
    <lineage>
        <taxon>Bacteria</taxon>
        <taxon>Bacillati</taxon>
        <taxon>Bacillota</taxon>
        <taxon>Bacilli</taxon>
        <taxon>Bacillales</taxon>
        <taxon>Staphylococcaceae</taxon>
        <taxon>Staphylococcus</taxon>
    </lineage>
</organism>
<sequence>MFKIKLFGKQYKAIKDYYLNGRAAVWLINDKDEEVIQLTVNIPAAMLMTDFDDDPKVSSRSSLLNHVDFLDYDTLHEALVKQNVIEDETIGMIKQGHHVYNGIIFKEESFNKMERLGSKEVI</sequence>
<dbReference type="RefSeq" id="WP_023016168.1">
    <property type="nucleotide sequence ID" value="NZ_AXDY01000014.1"/>
</dbReference>
<gene>
    <name evidence="1" type="ORF">SSIM_12015</name>
</gene>
<keyword evidence="2" id="KW-1185">Reference proteome</keyword>
<evidence type="ECO:0000313" key="2">
    <source>
        <dbReference type="Proteomes" id="UP000017131"/>
    </source>
</evidence>
<protein>
    <submittedName>
        <fullName evidence="1">Uncharacterized protein</fullName>
    </submittedName>
</protein>
<accession>A0ABP2YQS0</accession>
<evidence type="ECO:0000313" key="1">
    <source>
        <dbReference type="EMBL" id="ERS92456.1"/>
    </source>
</evidence>
<comment type="caution">
    <text evidence="1">The sequence shown here is derived from an EMBL/GenBank/DDBJ whole genome shotgun (WGS) entry which is preliminary data.</text>
</comment>
<dbReference type="EMBL" id="AXDY01000014">
    <property type="protein sequence ID" value="ERS92456.1"/>
    <property type="molecule type" value="Genomic_DNA"/>
</dbReference>
<dbReference type="Proteomes" id="UP000017131">
    <property type="component" value="Unassembled WGS sequence"/>
</dbReference>